<evidence type="ECO:0000313" key="6">
    <source>
        <dbReference type="EMBL" id="NEA25541.1"/>
    </source>
</evidence>
<dbReference type="PANTHER" id="PTHR30024:SF47">
    <property type="entry name" value="TAURINE-BINDING PERIPLASMIC PROTEIN"/>
    <property type="match status" value="1"/>
</dbReference>
<dbReference type="EMBL" id="JAAGLI010000619">
    <property type="protein sequence ID" value="NEA25541.1"/>
    <property type="molecule type" value="Genomic_DNA"/>
</dbReference>
<dbReference type="InterPro" id="IPR015168">
    <property type="entry name" value="SsuA/THI5"/>
</dbReference>
<comment type="subcellular location">
    <subcellularLocation>
        <location evidence="1">Periplasm</location>
    </subcellularLocation>
</comment>
<dbReference type="AlphaFoldDB" id="A0A6L9QJ81"/>
<evidence type="ECO:0000256" key="3">
    <source>
        <dbReference type="ARBA" id="ARBA00022729"/>
    </source>
</evidence>
<dbReference type="RefSeq" id="WP_163059574.1">
    <property type="nucleotide sequence ID" value="NZ_JAAGLI010000619.1"/>
</dbReference>
<dbReference type="SUPFAM" id="SSF53850">
    <property type="entry name" value="Periplasmic binding protein-like II"/>
    <property type="match status" value="1"/>
</dbReference>
<feature type="domain" description="Solute-binding protein family 3/N-terminal" evidence="5">
    <location>
        <begin position="46"/>
        <end position="274"/>
    </location>
</feature>
<feature type="signal peptide" evidence="4">
    <location>
        <begin position="1"/>
        <end position="26"/>
    </location>
</feature>
<gene>
    <name evidence="6" type="ORF">G3I70_24085</name>
</gene>
<protein>
    <submittedName>
        <fullName evidence="6">ABC transporter substrate-binding protein</fullName>
    </submittedName>
</protein>
<proteinExistence type="inferred from homology"/>
<evidence type="ECO:0000259" key="5">
    <source>
        <dbReference type="SMART" id="SM00062"/>
    </source>
</evidence>
<name>A0A6L9QJ81_9ACTN</name>
<evidence type="ECO:0000256" key="4">
    <source>
        <dbReference type="SAM" id="SignalP"/>
    </source>
</evidence>
<dbReference type="Gene3D" id="3.40.190.10">
    <property type="entry name" value="Periplasmic binding protein-like II"/>
    <property type="match status" value="2"/>
</dbReference>
<comment type="similarity">
    <text evidence="2">Belongs to the bacterial solute-binding protein SsuA/TauA family.</text>
</comment>
<dbReference type="PANTHER" id="PTHR30024">
    <property type="entry name" value="ALIPHATIC SULFONATES-BINDING PROTEIN-RELATED"/>
    <property type="match status" value="1"/>
</dbReference>
<evidence type="ECO:0000256" key="2">
    <source>
        <dbReference type="ARBA" id="ARBA00010742"/>
    </source>
</evidence>
<keyword evidence="3 4" id="KW-0732">Signal</keyword>
<reference evidence="6 7" key="1">
    <citation type="submission" date="2020-01" db="EMBL/GenBank/DDBJ databases">
        <title>Insect and environment-associated Actinomycetes.</title>
        <authorList>
            <person name="Currrie C."/>
            <person name="Chevrette M."/>
            <person name="Carlson C."/>
            <person name="Stubbendieck R."/>
            <person name="Wendt-Pienkowski E."/>
        </authorList>
    </citation>
    <scope>NUCLEOTIDE SEQUENCE [LARGE SCALE GENOMIC DNA]</scope>
    <source>
        <strain evidence="6 7">SID10258</strain>
    </source>
</reference>
<organism evidence="6 7">
    <name type="scientific">Actinomadura bangladeshensis</name>
    <dbReference type="NCBI Taxonomy" id="453573"/>
    <lineage>
        <taxon>Bacteria</taxon>
        <taxon>Bacillati</taxon>
        <taxon>Actinomycetota</taxon>
        <taxon>Actinomycetes</taxon>
        <taxon>Streptosporangiales</taxon>
        <taxon>Thermomonosporaceae</taxon>
        <taxon>Actinomadura</taxon>
    </lineage>
</organism>
<dbReference type="SMART" id="SM00062">
    <property type="entry name" value="PBPb"/>
    <property type="match status" value="1"/>
</dbReference>
<dbReference type="GO" id="GO:0042597">
    <property type="term" value="C:periplasmic space"/>
    <property type="evidence" value="ECO:0007669"/>
    <property type="project" value="UniProtKB-SubCell"/>
</dbReference>
<sequence length="332" mass="34332">MRHSGRRSRLPAALLPAALLLAASLAAGCGGSGSSGSSGSGPEKTTLTVAALPLVDDAGLYIAQKRGLFEAEGVKVRIKPVQQSIQALPALAKGDVDVIAAANYVTFLQAQDKGTLKLRVLAGAATVTSHMMDVVVLPDSPIRTAKDLEGKRVAVNILNNIQSLTLDEILKAGGADASKVEYVAIPFPQMAATLQNKQVDAVHIVEPFLTDAKRKLGARVVVDGGGPPVTDLPISGYVSTEEFAAKNPRAAAAFQRAIAKAQGLAAGDRTQVEAVVPGYARIDAKTAAAITLPGYPASVDAASLQRVADLMRSAGLLKRPLDVKTVLVQPSP</sequence>
<evidence type="ECO:0000256" key="1">
    <source>
        <dbReference type="ARBA" id="ARBA00004418"/>
    </source>
</evidence>
<dbReference type="Pfam" id="PF09084">
    <property type="entry name" value="NMT1"/>
    <property type="match status" value="1"/>
</dbReference>
<dbReference type="InterPro" id="IPR001638">
    <property type="entry name" value="Solute-binding_3/MltF_N"/>
</dbReference>
<dbReference type="Proteomes" id="UP000475532">
    <property type="component" value="Unassembled WGS sequence"/>
</dbReference>
<feature type="chain" id="PRO_5039021346" evidence="4">
    <location>
        <begin position="27"/>
        <end position="332"/>
    </location>
</feature>
<comment type="caution">
    <text evidence="6">The sequence shown here is derived from an EMBL/GenBank/DDBJ whole genome shotgun (WGS) entry which is preliminary data.</text>
</comment>
<accession>A0A6L9QJ81</accession>
<dbReference type="PROSITE" id="PS51257">
    <property type="entry name" value="PROKAR_LIPOPROTEIN"/>
    <property type="match status" value="1"/>
</dbReference>
<evidence type="ECO:0000313" key="7">
    <source>
        <dbReference type="Proteomes" id="UP000475532"/>
    </source>
</evidence>